<feature type="signal peptide" evidence="2">
    <location>
        <begin position="1"/>
        <end position="20"/>
    </location>
</feature>
<protein>
    <submittedName>
        <fullName evidence="4">Uncharacterized protein</fullName>
    </submittedName>
</protein>
<evidence type="ECO:0000256" key="1">
    <source>
        <dbReference type="SAM" id="MobiDB-lite"/>
    </source>
</evidence>
<feature type="compositionally biased region" description="Acidic residues" evidence="1">
    <location>
        <begin position="67"/>
        <end position="80"/>
    </location>
</feature>
<evidence type="ECO:0000313" key="3">
    <source>
        <dbReference type="EMBL" id="EXC06348.1"/>
    </source>
</evidence>
<dbReference type="EMBL" id="KE345560">
    <property type="protein sequence ID" value="EXC06348.1"/>
    <property type="molecule type" value="Genomic_DNA"/>
</dbReference>
<feature type="region of interest" description="Disordered" evidence="1">
    <location>
        <begin position="24"/>
        <end position="113"/>
    </location>
</feature>
<organism evidence="4 5">
    <name type="scientific">Morus notabilis</name>
    <dbReference type="NCBI Taxonomy" id="981085"/>
    <lineage>
        <taxon>Eukaryota</taxon>
        <taxon>Viridiplantae</taxon>
        <taxon>Streptophyta</taxon>
        <taxon>Embryophyta</taxon>
        <taxon>Tracheophyta</taxon>
        <taxon>Spermatophyta</taxon>
        <taxon>Magnoliopsida</taxon>
        <taxon>eudicotyledons</taxon>
        <taxon>Gunneridae</taxon>
        <taxon>Pentapetalae</taxon>
        <taxon>rosids</taxon>
        <taxon>fabids</taxon>
        <taxon>Rosales</taxon>
        <taxon>Moraceae</taxon>
        <taxon>Moreae</taxon>
        <taxon>Morus</taxon>
    </lineage>
</organism>
<keyword evidence="2" id="KW-0732">Signal</keyword>
<feature type="compositionally biased region" description="Polar residues" evidence="1">
    <location>
        <begin position="91"/>
        <end position="102"/>
    </location>
</feature>
<evidence type="ECO:0000313" key="5">
    <source>
        <dbReference type="Proteomes" id="UP000030645"/>
    </source>
</evidence>
<accession>W9RSB2</accession>
<evidence type="ECO:0000256" key="2">
    <source>
        <dbReference type="SAM" id="SignalP"/>
    </source>
</evidence>
<dbReference type="EMBL" id="KE345560">
    <property type="protein sequence ID" value="EXC06349.1"/>
    <property type="molecule type" value="Genomic_DNA"/>
</dbReference>
<dbReference type="AlphaFoldDB" id="W9RSB2"/>
<gene>
    <name evidence="3" type="ORF">L484_006370</name>
    <name evidence="4" type="ORF">L484_006371</name>
</gene>
<feature type="compositionally biased region" description="Basic and acidic residues" evidence="1">
    <location>
        <begin position="32"/>
        <end position="48"/>
    </location>
</feature>
<sequence length="113" mass="12650">MKISHALLIVTFALFASLEAKSKSLSTTKSDQVVDHPKPNNNNLDRKVNVGTFDHGARKNKPFNDMNNEEDKEEEDEEEGNDKNKAYGLNRASTSTHISPPQINGRKIPRNGF</sequence>
<evidence type="ECO:0000313" key="4">
    <source>
        <dbReference type="EMBL" id="EXC06349.1"/>
    </source>
</evidence>
<dbReference type="Proteomes" id="UP000030645">
    <property type="component" value="Unassembled WGS sequence"/>
</dbReference>
<proteinExistence type="predicted"/>
<feature type="chain" id="PRO_5007738039" evidence="2">
    <location>
        <begin position="21"/>
        <end position="113"/>
    </location>
</feature>
<name>W9RSB2_9ROSA</name>
<keyword evidence="5" id="KW-1185">Reference proteome</keyword>
<reference evidence="5" key="1">
    <citation type="submission" date="2013-01" db="EMBL/GenBank/DDBJ databases">
        <title>Draft Genome Sequence of a Mulberry Tree, Morus notabilis C.K. Schneid.</title>
        <authorList>
            <person name="He N."/>
            <person name="Zhao S."/>
        </authorList>
    </citation>
    <scope>NUCLEOTIDE SEQUENCE</scope>
</reference>
<reference evidence="4" key="2">
    <citation type="submission" date="2013-06" db="EMBL/GenBank/DDBJ databases">
        <title>Draft Genome Sequence of a Mulberry Tree, Morus notabilis C.K. Schn.</title>
        <authorList>
            <person name="He N."/>
            <person name="Zhao S."/>
        </authorList>
    </citation>
    <scope>NUCLEOTIDE SEQUENCE</scope>
</reference>